<evidence type="ECO:0000313" key="2">
    <source>
        <dbReference type="EMBL" id="PWA68454.1"/>
    </source>
</evidence>
<sequence>MRRNLNKQSQSSYALLAGVVVVEVTIGLTIDSHWGGRIQISRLMKDVFLMQSKGSSNQACANLYDKSYLDSLIKVGSCYHLTNYIEVESTTMKKVPRAISIELGEWRNL</sequence>
<evidence type="ECO:0000256" key="1">
    <source>
        <dbReference type="SAM" id="Phobius"/>
    </source>
</evidence>
<evidence type="ECO:0000313" key="3">
    <source>
        <dbReference type="Proteomes" id="UP000245207"/>
    </source>
</evidence>
<comment type="caution">
    <text evidence="2">The sequence shown here is derived from an EMBL/GenBank/DDBJ whole genome shotgun (WGS) entry which is preliminary data.</text>
</comment>
<reference evidence="2 3" key="1">
    <citation type="journal article" date="2018" name="Mol. Plant">
        <title>The genome of Artemisia annua provides insight into the evolution of Asteraceae family and artemisinin biosynthesis.</title>
        <authorList>
            <person name="Shen Q."/>
            <person name="Zhang L."/>
            <person name="Liao Z."/>
            <person name="Wang S."/>
            <person name="Yan T."/>
            <person name="Shi P."/>
            <person name="Liu M."/>
            <person name="Fu X."/>
            <person name="Pan Q."/>
            <person name="Wang Y."/>
            <person name="Lv Z."/>
            <person name="Lu X."/>
            <person name="Zhang F."/>
            <person name="Jiang W."/>
            <person name="Ma Y."/>
            <person name="Chen M."/>
            <person name="Hao X."/>
            <person name="Li L."/>
            <person name="Tang Y."/>
            <person name="Lv G."/>
            <person name="Zhou Y."/>
            <person name="Sun X."/>
            <person name="Brodelius P.E."/>
            <person name="Rose J.K.C."/>
            <person name="Tang K."/>
        </authorList>
    </citation>
    <scope>NUCLEOTIDE SEQUENCE [LARGE SCALE GENOMIC DNA]</scope>
    <source>
        <strain evidence="3">cv. Huhao1</strain>
        <tissue evidence="2">Leaf</tissue>
    </source>
</reference>
<gene>
    <name evidence="2" type="ORF">CTI12_AA284610</name>
</gene>
<feature type="transmembrane region" description="Helical" evidence="1">
    <location>
        <begin position="12"/>
        <end position="30"/>
    </location>
</feature>
<organism evidence="2 3">
    <name type="scientific">Artemisia annua</name>
    <name type="common">Sweet wormwood</name>
    <dbReference type="NCBI Taxonomy" id="35608"/>
    <lineage>
        <taxon>Eukaryota</taxon>
        <taxon>Viridiplantae</taxon>
        <taxon>Streptophyta</taxon>
        <taxon>Embryophyta</taxon>
        <taxon>Tracheophyta</taxon>
        <taxon>Spermatophyta</taxon>
        <taxon>Magnoliopsida</taxon>
        <taxon>eudicotyledons</taxon>
        <taxon>Gunneridae</taxon>
        <taxon>Pentapetalae</taxon>
        <taxon>asterids</taxon>
        <taxon>campanulids</taxon>
        <taxon>Asterales</taxon>
        <taxon>Asteraceae</taxon>
        <taxon>Asteroideae</taxon>
        <taxon>Anthemideae</taxon>
        <taxon>Artemisiinae</taxon>
        <taxon>Artemisia</taxon>
    </lineage>
</organism>
<proteinExistence type="predicted"/>
<dbReference type="AlphaFoldDB" id="A0A2U1N4S4"/>
<dbReference type="Proteomes" id="UP000245207">
    <property type="component" value="Unassembled WGS sequence"/>
</dbReference>
<dbReference type="EMBL" id="PKPP01003630">
    <property type="protein sequence ID" value="PWA68454.1"/>
    <property type="molecule type" value="Genomic_DNA"/>
</dbReference>
<protein>
    <submittedName>
        <fullName evidence="2">Uncharacterized protein</fullName>
    </submittedName>
</protein>
<keyword evidence="3" id="KW-1185">Reference proteome</keyword>
<keyword evidence="1" id="KW-0472">Membrane</keyword>
<keyword evidence="1" id="KW-0812">Transmembrane</keyword>
<name>A0A2U1N4S4_ARTAN</name>
<keyword evidence="1" id="KW-1133">Transmembrane helix</keyword>
<accession>A0A2U1N4S4</accession>